<organism evidence="2">
    <name type="scientific">Anopheles darlingi</name>
    <name type="common">Mosquito</name>
    <dbReference type="NCBI Taxonomy" id="43151"/>
    <lineage>
        <taxon>Eukaryota</taxon>
        <taxon>Metazoa</taxon>
        <taxon>Ecdysozoa</taxon>
        <taxon>Arthropoda</taxon>
        <taxon>Hexapoda</taxon>
        <taxon>Insecta</taxon>
        <taxon>Pterygota</taxon>
        <taxon>Neoptera</taxon>
        <taxon>Endopterygota</taxon>
        <taxon>Diptera</taxon>
        <taxon>Nematocera</taxon>
        <taxon>Culicoidea</taxon>
        <taxon>Culicidae</taxon>
        <taxon>Anophelinae</taxon>
        <taxon>Anopheles</taxon>
    </lineage>
</organism>
<dbReference type="AlphaFoldDB" id="A0A2M4DIZ0"/>
<evidence type="ECO:0000256" key="1">
    <source>
        <dbReference type="SAM" id="SignalP"/>
    </source>
</evidence>
<dbReference type="EMBL" id="GGFL01013307">
    <property type="protein sequence ID" value="MBW77485.1"/>
    <property type="molecule type" value="Transcribed_RNA"/>
</dbReference>
<reference evidence="2" key="1">
    <citation type="submission" date="2018-01" db="EMBL/GenBank/DDBJ databases">
        <title>An insight into the sialome of Amazonian anophelines.</title>
        <authorList>
            <person name="Ribeiro J.M."/>
            <person name="Scarpassa V."/>
            <person name="Calvo E."/>
        </authorList>
    </citation>
    <scope>NUCLEOTIDE SEQUENCE</scope>
</reference>
<proteinExistence type="predicted"/>
<accession>A0A2M4DIZ0</accession>
<feature type="signal peptide" evidence="1">
    <location>
        <begin position="1"/>
        <end position="18"/>
    </location>
</feature>
<protein>
    <submittedName>
        <fullName evidence="2">Putative secreted protein</fullName>
    </submittedName>
</protein>
<name>A0A2M4DIZ0_ANODA</name>
<feature type="chain" id="PRO_5014610840" evidence="1">
    <location>
        <begin position="19"/>
        <end position="92"/>
    </location>
</feature>
<keyword evidence="1" id="KW-0732">Signal</keyword>
<sequence>MAEGLLFLIRELLRVGAGSTIDCGSISVVDMARLSMRSLFLSVATIAFKGGSMTQERGFSSITTLLTTVSISSSTTRGRLAVAGRSLPAASS</sequence>
<evidence type="ECO:0000313" key="2">
    <source>
        <dbReference type="EMBL" id="MBW77485.1"/>
    </source>
</evidence>